<evidence type="ECO:0000256" key="1">
    <source>
        <dbReference type="ARBA" id="ARBA00008682"/>
    </source>
</evidence>
<dbReference type="PANTHER" id="PTHR11177">
    <property type="entry name" value="CHITINASE"/>
    <property type="match status" value="1"/>
</dbReference>
<dbReference type="OrthoDB" id="76388at2759"/>
<dbReference type="GO" id="GO:0004568">
    <property type="term" value="F:chitinase activity"/>
    <property type="evidence" value="ECO:0007669"/>
    <property type="project" value="TreeGrafter"/>
</dbReference>
<keyword evidence="3 7" id="KW-0378">Hydrolase</keyword>
<dbReference type="Proteomes" id="UP001151532">
    <property type="component" value="Chromosome 18"/>
</dbReference>
<dbReference type="SUPFAM" id="SSF54556">
    <property type="entry name" value="Chitinase insertion domain"/>
    <property type="match status" value="1"/>
</dbReference>
<evidence type="ECO:0000313" key="8">
    <source>
        <dbReference type="Proteomes" id="UP001151532"/>
    </source>
</evidence>
<evidence type="ECO:0000256" key="4">
    <source>
        <dbReference type="ARBA" id="ARBA00023180"/>
    </source>
</evidence>
<dbReference type="FunFam" id="3.10.50.10:FF:000003">
    <property type="entry name" value="Class V chitinase CHIT5b"/>
    <property type="match status" value="1"/>
</dbReference>
<dbReference type="GO" id="GO:0006032">
    <property type="term" value="P:chitin catabolic process"/>
    <property type="evidence" value="ECO:0007669"/>
    <property type="project" value="TreeGrafter"/>
</dbReference>
<dbReference type="SUPFAM" id="SSF51445">
    <property type="entry name" value="(Trans)glycosidases"/>
    <property type="match status" value="1"/>
</dbReference>
<proteinExistence type="inferred from homology"/>
<dbReference type="SMART" id="SM00636">
    <property type="entry name" value="Glyco_18"/>
    <property type="match status" value="1"/>
</dbReference>
<name>A0A9Q0UKR9_SALPP</name>
<dbReference type="InterPro" id="IPR011583">
    <property type="entry name" value="Chitinase_II/V-like_cat"/>
</dbReference>
<reference evidence="7" key="2">
    <citation type="journal article" date="2023" name="Int. J. Mol. Sci.">
        <title>De Novo Assembly and Annotation of 11 Diverse Shrub Willow (Salix) Genomes Reveals Novel Gene Organization in Sex-Linked Regions.</title>
        <authorList>
            <person name="Hyden B."/>
            <person name="Feng K."/>
            <person name="Yates T.B."/>
            <person name="Jawdy S."/>
            <person name="Cereghino C."/>
            <person name="Smart L.B."/>
            <person name="Muchero W."/>
        </authorList>
    </citation>
    <scope>NUCLEOTIDE SEQUENCE</scope>
    <source>
        <tissue evidence="7">Shoot tip</tissue>
    </source>
</reference>
<dbReference type="InterPro" id="IPR029070">
    <property type="entry name" value="Chitinase_insertion_sf"/>
</dbReference>
<dbReference type="Pfam" id="PF00704">
    <property type="entry name" value="Glyco_hydro_18"/>
    <property type="match status" value="1"/>
</dbReference>
<protein>
    <submittedName>
        <fullName evidence="7">NOD FACTOR HYDROLASE PROTEIN 1</fullName>
    </submittedName>
</protein>
<accession>A0A9Q0UKR9</accession>
<dbReference type="Gene3D" id="3.20.20.80">
    <property type="entry name" value="Glycosidases"/>
    <property type="match status" value="1"/>
</dbReference>
<dbReference type="GO" id="GO:0005576">
    <property type="term" value="C:extracellular region"/>
    <property type="evidence" value="ECO:0007669"/>
    <property type="project" value="TreeGrafter"/>
</dbReference>
<keyword evidence="8" id="KW-1185">Reference proteome</keyword>
<dbReference type="EMBL" id="JAPFFK010000012">
    <property type="protein sequence ID" value="KAJ6731781.1"/>
    <property type="molecule type" value="Genomic_DNA"/>
</dbReference>
<dbReference type="InterPro" id="IPR017853">
    <property type="entry name" value="GH"/>
</dbReference>
<gene>
    <name evidence="7" type="ORF">OIU79_002999</name>
</gene>
<feature type="domain" description="GH18" evidence="6">
    <location>
        <begin position="1"/>
        <end position="243"/>
    </location>
</feature>
<dbReference type="PROSITE" id="PS51910">
    <property type="entry name" value="GH18_2"/>
    <property type="match status" value="1"/>
</dbReference>
<evidence type="ECO:0000313" key="7">
    <source>
        <dbReference type="EMBL" id="KAJ6731781.1"/>
    </source>
</evidence>
<dbReference type="InterPro" id="IPR050314">
    <property type="entry name" value="Glycosyl_Hydrlase_18"/>
</dbReference>
<evidence type="ECO:0000256" key="2">
    <source>
        <dbReference type="ARBA" id="ARBA00022729"/>
    </source>
</evidence>
<evidence type="ECO:0000256" key="3">
    <source>
        <dbReference type="ARBA" id="ARBA00022801"/>
    </source>
</evidence>
<evidence type="ECO:0000259" key="6">
    <source>
        <dbReference type="PROSITE" id="PS51910"/>
    </source>
</evidence>
<dbReference type="GO" id="GO:0008061">
    <property type="term" value="F:chitin binding"/>
    <property type="evidence" value="ECO:0007669"/>
    <property type="project" value="InterPro"/>
</dbReference>
<keyword evidence="4" id="KW-0325">Glycoprotein</keyword>
<keyword evidence="2" id="KW-0732">Signal</keyword>
<dbReference type="PANTHER" id="PTHR11177:SF396">
    <property type="entry name" value="NOD FACTOR HYDROLASE PROTEIN 1"/>
    <property type="match status" value="1"/>
</dbReference>
<dbReference type="AlphaFoldDB" id="A0A9Q0UKR9"/>
<organism evidence="7 8">
    <name type="scientific">Salix purpurea</name>
    <name type="common">Purple osier willow</name>
    <dbReference type="NCBI Taxonomy" id="77065"/>
    <lineage>
        <taxon>Eukaryota</taxon>
        <taxon>Viridiplantae</taxon>
        <taxon>Streptophyta</taxon>
        <taxon>Embryophyta</taxon>
        <taxon>Tracheophyta</taxon>
        <taxon>Spermatophyta</taxon>
        <taxon>Magnoliopsida</taxon>
        <taxon>eudicotyledons</taxon>
        <taxon>Gunneridae</taxon>
        <taxon>Pentapetalae</taxon>
        <taxon>rosids</taxon>
        <taxon>fabids</taxon>
        <taxon>Malpighiales</taxon>
        <taxon>Salicaceae</taxon>
        <taxon>Saliceae</taxon>
        <taxon>Salix</taxon>
    </lineage>
</organism>
<dbReference type="Gene3D" id="3.10.50.10">
    <property type="match status" value="1"/>
</dbReference>
<comment type="caution">
    <text evidence="7">The sequence shown here is derived from an EMBL/GenBank/DDBJ whole genome shotgun (WGS) entry which is preliminary data.</text>
</comment>
<sequence>MDLTGWILTGNFLRTQKRWLAWASCLKNGELLSRTKPGPPTGLLCCSRLQSTSPSTFNGMETTGSIQWNPSPKSLDWVNAMCFDYRGSWDTSATGAHAALYDPNSNISTSYGLTSWVRAGVPRNMVVMGLPLYGRTWQLKDPKVNGIGAPATAVGPGDDGVLIFSEVEKFNRENGATVVYDAKTVSTYSHAGTSWIGYDDSQSTTVKLEFAQAHGLRGYFFWALSYDREWEISKQASRTWVTG</sequence>
<comment type="similarity">
    <text evidence="1">Belongs to the glycosyl hydrolase 18 family. Chitinase class V subfamily.</text>
</comment>
<dbReference type="GO" id="GO:0005975">
    <property type="term" value="P:carbohydrate metabolic process"/>
    <property type="evidence" value="ECO:0007669"/>
    <property type="project" value="InterPro"/>
</dbReference>
<dbReference type="InterPro" id="IPR001223">
    <property type="entry name" value="Glyco_hydro18_cat"/>
</dbReference>
<keyword evidence="5" id="KW-0326">Glycosidase</keyword>
<reference evidence="7" key="1">
    <citation type="submission" date="2022-11" db="EMBL/GenBank/DDBJ databases">
        <authorList>
            <person name="Hyden B.L."/>
            <person name="Feng K."/>
            <person name="Yates T."/>
            <person name="Jawdy S."/>
            <person name="Smart L.B."/>
            <person name="Muchero W."/>
        </authorList>
    </citation>
    <scope>NUCLEOTIDE SEQUENCE</scope>
    <source>
        <tissue evidence="7">Shoot tip</tissue>
    </source>
</reference>
<evidence type="ECO:0000256" key="5">
    <source>
        <dbReference type="ARBA" id="ARBA00023295"/>
    </source>
</evidence>